<protein>
    <submittedName>
        <fullName evidence="2">Uncharacterized protein</fullName>
    </submittedName>
</protein>
<organism evidence="2 3">
    <name type="scientific">Trichinella zimbabwensis</name>
    <dbReference type="NCBI Taxonomy" id="268475"/>
    <lineage>
        <taxon>Eukaryota</taxon>
        <taxon>Metazoa</taxon>
        <taxon>Ecdysozoa</taxon>
        <taxon>Nematoda</taxon>
        <taxon>Enoplea</taxon>
        <taxon>Dorylaimia</taxon>
        <taxon>Trichinellida</taxon>
        <taxon>Trichinellidae</taxon>
        <taxon>Trichinella</taxon>
    </lineage>
</organism>
<dbReference type="Proteomes" id="UP000055024">
    <property type="component" value="Unassembled WGS sequence"/>
</dbReference>
<keyword evidence="3" id="KW-1185">Reference proteome</keyword>
<comment type="caution">
    <text evidence="2">The sequence shown here is derived from an EMBL/GenBank/DDBJ whole genome shotgun (WGS) entry which is preliminary data.</text>
</comment>
<proteinExistence type="predicted"/>
<evidence type="ECO:0000313" key="2">
    <source>
        <dbReference type="EMBL" id="KRZ07066.1"/>
    </source>
</evidence>
<feature type="region of interest" description="Disordered" evidence="1">
    <location>
        <begin position="92"/>
        <end position="113"/>
    </location>
</feature>
<sequence>MHCKSVGRKKLPFSTVGRSPEKATLLTWFGAVAQLCPTDCWEQLAEINICFSLSSKTNNPHVSQNVHELFENTYILVQDRLLFESKEENKTMGETEVSTSHNASTPLSVADKDSLEERRCKRVKRLEEAKAAIAISNQVIMTLCYLQGLEIQAMMIATPSKFSQIWDAIPLNCLIWT</sequence>
<dbReference type="STRING" id="268475.A0A0V1H9T5"/>
<dbReference type="EMBL" id="JYDP01000108">
    <property type="protein sequence ID" value="KRZ07066.1"/>
    <property type="molecule type" value="Genomic_DNA"/>
</dbReference>
<evidence type="ECO:0000256" key="1">
    <source>
        <dbReference type="SAM" id="MobiDB-lite"/>
    </source>
</evidence>
<gene>
    <name evidence="2" type="ORF">T11_12253</name>
</gene>
<reference evidence="2 3" key="1">
    <citation type="submission" date="2015-01" db="EMBL/GenBank/DDBJ databases">
        <title>Evolution of Trichinella species and genotypes.</title>
        <authorList>
            <person name="Korhonen P.K."/>
            <person name="Edoardo P."/>
            <person name="Giuseppe L.R."/>
            <person name="Gasser R.B."/>
        </authorList>
    </citation>
    <scope>NUCLEOTIDE SEQUENCE [LARGE SCALE GENOMIC DNA]</scope>
    <source>
        <strain evidence="2">ISS1029</strain>
    </source>
</reference>
<evidence type="ECO:0000313" key="3">
    <source>
        <dbReference type="Proteomes" id="UP000055024"/>
    </source>
</evidence>
<feature type="compositionally biased region" description="Polar residues" evidence="1">
    <location>
        <begin position="96"/>
        <end position="107"/>
    </location>
</feature>
<dbReference type="AlphaFoldDB" id="A0A0V1H9T5"/>
<accession>A0A0V1H9T5</accession>
<name>A0A0V1H9T5_9BILA</name>